<dbReference type="AlphaFoldDB" id="A0A0G0W509"/>
<comment type="catalytic activity">
    <reaction evidence="7">
        <text>DNA(n) + a 2'-deoxyribonucleoside 5'-triphosphate = DNA(n+1) + diphosphate</text>
        <dbReference type="Rhea" id="RHEA:22508"/>
        <dbReference type="Rhea" id="RHEA-COMP:17339"/>
        <dbReference type="Rhea" id="RHEA-COMP:17340"/>
        <dbReference type="ChEBI" id="CHEBI:33019"/>
        <dbReference type="ChEBI" id="CHEBI:61560"/>
        <dbReference type="ChEBI" id="CHEBI:173112"/>
        <dbReference type="EC" id="2.7.7.7"/>
    </reaction>
</comment>
<keyword evidence="5" id="KW-0239">DNA-directed DNA polymerase</keyword>
<comment type="similarity">
    <text evidence="6">Belongs to the DNA polymerase HolA subunit family.</text>
</comment>
<keyword evidence="4" id="KW-0235">DNA replication</keyword>
<dbReference type="SUPFAM" id="SSF48019">
    <property type="entry name" value="post-AAA+ oligomerization domain-like"/>
    <property type="match status" value="1"/>
</dbReference>
<dbReference type="GO" id="GO:0003887">
    <property type="term" value="F:DNA-directed DNA polymerase activity"/>
    <property type="evidence" value="ECO:0007669"/>
    <property type="project" value="UniProtKB-KW"/>
</dbReference>
<dbReference type="EMBL" id="LBZK01000023">
    <property type="protein sequence ID" value="KKR70352.1"/>
    <property type="molecule type" value="Genomic_DNA"/>
</dbReference>
<evidence type="ECO:0000256" key="1">
    <source>
        <dbReference type="ARBA" id="ARBA00012417"/>
    </source>
</evidence>
<gene>
    <name evidence="9" type="ORF">UU12_C0023G0025</name>
</gene>
<keyword evidence="3" id="KW-0548">Nucleotidyltransferase</keyword>
<reference evidence="9 10" key="1">
    <citation type="journal article" date="2015" name="Nature">
        <title>rRNA introns, odd ribosomes, and small enigmatic genomes across a large radiation of phyla.</title>
        <authorList>
            <person name="Brown C.T."/>
            <person name="Hug L.A."/>
            <person name="Thomas B.C."/>
            <person name="Sharon I."/>
            <person name="Castelle C.J."/>
            <person name="Singh A."/>
            <person name="Wilkins M.J."/>
            <person name="Williams K.H."/>
            <person name="Banfield J.F."/>
        </authorList>
    </citation>
    <scope>NUCLEOTIDE SEQUENCE [LARGE SCALE GENOMIC DNA]</scope>
</reference>
<dbReference type="STRING" id="1618563.UU12_C0023G0025"/>
<evidence type="ECO:0000256" key="3">
    <source>
        <dbReference type="ARBA" id="ARBA00022695"/>
    </source>
</evidence>
<proteinExistence type="inferred from homology"/>
<dbReference type="Pfam" id="PF21694">
    <property type="entry name" value="DNA_pol3_delta_C"/>
    <property type="match status" value="1"/>
</dbReference>
<dbReference type="GO" id="GO:0003677">
    <property type="term" value="F:DNA binding"/>
    <property type="evidence" value="ECO:0007669"/>
    <property type="project" value="InterPro"/>
</dbReference>
<evidence type="ECO:0000313" key="10">
    <source>
        <dbReference type="Proteomes" id="UP000034562"/>
    </source>
</evidence>
<comment type="caution">
    <text evidence="9">The sequence shown here is derived from an EMBL/GenBank/DDBJ whole genome shotgun (WGS) entry which is preliminary data.</text>
</comment>
<evidence type="ECO:0000256" key="7">
    <source>
        <dbReference type="ARBA" id="ARBA00049244"/>
    </source>
</evidence>
<evidence type="ECO:0000256" key="4">
    <source>
        <dbReference type="ARBA" id="ARBA00022705"/>
    </source>
</evidence>
<dbReference type="InterPro" id="IPR005790">
    <property type="entry name" value="DNA_polIII_delta"/>
</dbReference>
<feature type="domain" description="DNA polymerase III delta subunit-like C-terminal" evidence="8">
    <location>
        <begin position="118"/>
        <end position="220"/>
    </location>
</feature>
<sequence length="223" mass="26082">MKIIVLHGEDVKKSYDRLTKFIDVAKTRSWEITYFDESKLSLREILSQVSLFGKERFFVLRDYLKLTKNEIIWLNKQSQLQGNLIIYHEGTLPLAFLKILPKDIKTEEFKLAKIIWTFLDNLYPGNTGKVIRELHEVVKTEAPEFVFSVMAKHFRDLYWVKTDASTIPYQSWRISKLKSQSSKFSEELLKDIIPDLAQIDIEVKTSKANLVSALDLLIIKKLK</sequence>
<name>A0A0G0W509_9BACT</name>
<evidence type="ECO:0000256" key="2">
    <source>
        <dbReference type="ARBA" id="ARBA00022679"/>
    </source>
</evidence>
<organism evidence="9 10">
    <name type="scientific">Candidatus Woesebacteria bacterium GW2011_GWA2_40_7b</name>
    <dbReference type="NCBI Taxonomy" id="1618563"/>
    <lineage>
        <taxon>Bacteria</taxon>
        <taxon>Candidatus Woeseibacteriota</taxon>
    </lineage>
</organism>
<evidence type="ECO:0000259" key="8">
    <source>
        <dbReference type="Pfam" id="PF21694"/>
    </source>
</evidence>
<dbReference type="GO" id="GO:0009360">
    <property type="term" value="C:DNA polymerase III complex"/>
    <property type="evidence" value="ECO:0007669"/>
    <property type="project" value="TreeGrafter"/>
</dbReference>
<dbReference type="InterPro" id="IPR008921">
    <property type="entry name" value="DNA_pol3_clamp-load_cplx_C"/>
</dbReference>
<dbReference type="PANTHER" id="PTHR34388:SF1">
    <property type="entry name" value="DNA POLYMERASE III SUBUNIT DELTA"/>
    <property type="match status" value="1"/>
</dbReference>
<protein>
    <recommendedName>
        <fullName evidence="1">DNA-directed DNA polymerase</fullName>
        <ecNumber evidence="1">2.7.7.7</ecNumber>
    </recommendedName>
</protein>
<dbReference type="Gene3D" id="1.20.272.10">
    <property type="match status" value="1"/>
</dbReference>
<dbReference type="Proteomes" id="UP000034562">
    <property type="component" value="Unassembled WGS sequence"/>
</dbReference>
<dbReference type="PANTHER" id="PTHR34388">
    <property type="entry name" value="DNA POLYMERASE III SUBUNIT DELTA"/>
    <property type="match status" value="1"/>
</dbReference>
<keyword evidence="2" id="KW-0808">Transferase</keyword>
<dbReference type="GO" id="GO:0006261">
    <property type="term" value="P:DNA-templated DNA replication"/>
    <property type="evidence" value="ECO:0007669"/>
    <property type="project" value="TreeGrafter"/>
</dbReference>
<evidence type="ECO:0000256" key="5">
    <source>
        <dbReference type="ARBA" id="ARBA00022932"/>
    </source>
</evidence>
<dbReference type="InterPro" id="IPR048466">
    <property type="entry name" value="DNA_pol3_delta-like_C"/>
</dbReference>
<evidence type="ECO:0000256" key="6">
    <source>
        <dbReference type="ARBA" id="ARBA00034754"/>
    </source>
</evidence>
<evidence type="ECO:0000313" key="9">
    <source>
        <dbReference type="EMBL" id="KKR70352.1"/>
    </source>
</evidence>
<accession>A0A0G0W509</accession>
<dbReference type="EC" id="2.7.7.7" evidence="1"/>